<name>U5D306_AMBTC</name>
<evidence type="ECO:0008006" key="7">
    <source>
        <dbReference type="Google" id="ProtNLM"/>
    </source>
</evidence>
<dbReference type="InterPro" id="IPR046960">
    <property type="entry name" value="PPR_At4g14850-like_plant"/>
</dbReference>
<dbReference type="AlphaFoldDB" id="U5D306"/>
<accession>U5D306</accession>
<evidence type="ECO:0000313" key="5">
    <source>
        <dbReference type="EMBL" id="ERN15797.1"/>
    </source>
</evidence>
<dbReference type="Gramene" id="ERN15797">
    <property type="protein sequence ID" value="ERN15797"/>
    <property type="gene ID" value="AMTR_s00039p00130050"/>
</dbReference>
<keyword evidence="2" id="KW-0677">Repeat</keyword>
<dbReference type="Pfam" id="PF13041">
    <property type="entry name" value="PPR_2"/>
    <property type="match status" value="2"/>
</dbReference>
<dbReference type="InterPro" id="IPR002885">
    <property type="entry name" value="PPR_rpt"/>
</dbReference>
<feature type="repeat" description="PPR" evidence="4">
    <location>
        <begin position="111"/>
        <end position="145"/>
    </location>
</feature>
<feature type="repeat" description="PPR" evidence="4">
    <location>
        <begin position="212"/>
        <end position="246"/>
    </location>
</feature>
<evidence type="ECO:0000256" key="3">
    <source>
        <dbReference type="ARBA" id="ARBA00022946"/>
    </source>
</evidence>
<dbReference type="FunFam" id="1.25.40.10:FF:000196">
    <property type="entry name" value="Pentatricopeptide repeat-containing protein At4g14850"/>
    <property type="match status" value="1"/>
</dbReference>
<dbReference type="Pfam" id="PF01535">
    <property type="entry name" value="PPR"/>
    <property type="match status" value="1"/>
</dbReference>
<dbReference type="Gene3D" id="1.25.40.10">
    <property type="entry name" value="Tetratricopeptide repeat domain"/>
    <property type="match status" value="3"/>
</dbReference>
<dbReference type="eggNOG" id="KOG4197">
    <property type="taxonomic scope" value="Eukaryota"/>
</dbReference>
<evidence type="ECO:0000313" key="6">
    <source>
        <dbReference type="Proteomes" id="UP000017836"/>
    </source>
</evidence>
<dbReference type="GO" id="GO:0009451">
    <property type="term" value="P:RNA modification"/>
    <property type="evidence" value="ECO:0007669"/>
    <property type="project" value="InterPro"/>
</dbReference>
<dbReference type="EMBL" id="KI392495">
    <property type="protein sequence ID" value="ERN15797.1"/>
    <property type="molecule type" value="Genomic_DNA"/>
</dbReference>
<protein>
    <recommendedName>
        <fullName evidence="7">Pentacotripeptide-repeat region of PRORP domain-containing protein</fullName>
    </recommendedName>
</protein>
<dbReference type="InterPro" id="IPR011990">
    <property type="entry name" value="TPR-like_helical_dom_sf"/>
</dbReference>
<proteinExistence type="inferred from homology"/>
<organism evidence="5 6">
    <name type="scientific">Amborella trichopoda</name>
    <dbReference type="NCBI Taxonomy" id="13333"/>
    <lineage>
        <taxon>Eukaryota</taxon>
        <taxon>Viridiplantae</taxon>
        <taxon>Streptophyta</taxon>
        <taxon>Embryophyta</taxon>
        <taxon>Tracheophyta</taxon>
        <taxon>Spermatophyta</taxon>
        <taxon>Magnoliopsida</taxon>
        <taxon>Amborellales</taxon>
        <taxon>Amborellaceae</taxon>
        <taxon>Amborella</taxon>
    </lineage>
</organism>
<dbReference type="OMA" id="HERGNDA"/>
<evidence type="ECO:0000256" key="2">
    <source>
        <dbReference type="ARBA" id="ARBA00022737"/>
    </source>
</evidence>
<evidence type="ECO:0000256" key="1">
    <source>
        <dbReference type="ARBA" id="ARBA00006643"/>
    </source>
</evidence>
<feature type="repeat" description="PPR" evidence="4">
    <location>
        <begin position="10"/>
        <end position="44"/>
    </location>
</feature>
<evidence type="ECO:0000256" key="4">
    <source>
        <dbReference type="PROSITE-ProRule" id="PRU00708"/>
    </source>
</evidence>
<keyword evidence="6" id="KW-1185">Reference proteome</keyword>
<dbReference type="GO" id="GO:0003723">
    <property type="term" value="F:RNA binding"/>
    <property type="evidence" value="ECO:0007669"/>
    <property type="project" value="InterPro"/>
</dbReference>
<dbReference type="PROSITE" id="PS51375">
    <property type="entry name" value="PPR"/>
    <property type="match status" value="3"/>
</dbReference>
<keyword evidence="3" id="KW-0809">Transit peptide</keyword>
<gene>
    <name evidence="5" type="ORF">AMTR_s00039p00130050</name>
</gene>
<dbReference type="PANTHER" id="PTHR24015:SF548">
    <property type="entry name" value="OS08G0340900 PROTEIN"/>
    <property type="match status" value="1"/>
</dbReference>
<dbReference type="FunFam" id="1.25.40.10:FF:000488">
    <property type="entry name" value="Pentatricopeptide repeat-containing protein, mitochondrial"/>
    <property type="match status" value="1"/>
</dbReference>
<dbReference type="HOGENOM" id="CLU_002706_0_0_1"/>
<dbReference type="Proteomes" id="UP000017836">
    <property type="component" value="Unassembled WGS sequence"/>
</dbReference>
<comment type="similarity">
    <text evidence="1">Belongs to the PPR family. PCMP-H subfamily.</text>
</comment>
<sequence length="313" mass="34982">MVFDEMPEKNTATWVPLIQGYAQLGDLNKPLELFRRIHTYGFELNPFAFSTILKVIVDMELLGHVNYIHGCVIKLGFESNAFVGSSLIDGYSANGLIRDAREVFEGILEKDIVSWTGMITAYAESGKGDGALNLFSQMRENGLKPNPFTFTSLLKASTSLEDVELGKSFHAFALKMQNESNYFVGSALVDMYAKCGGIEDARMVFNGFQERDVIVWSFMISRYAWSGEYEEAFGLFFQMWQASVAPNQFSYASFLHACSSLGALELGKQAHGHLVKLEFYSDVFVSSALIDTYAKLCSVGFWRRGFTTLSKDA</sequence>
<dbReference type="NCBIfam" id="TIGR00756">
    <property type="entry name" value="PPR"/>
    <property type="match status" value="2"/>
</dbReference>
<dbReference type="PANTHER" id="PTHR24015">
    <property type="entry name" value="OS07G0578800 PROTEIN-RELATED"/>
    <property type="match status" value="1"/>
</dbReference>
<reference evidence="6" key="1">
    <citation type="journal article" date="2013" name="Science">
        <title>The Amborella genome and the evolution of flowering plants.</title>
        <authorList>
            <consortium name="Amborella Genome Project"/>
        </authorList>
    </citation>
    <scope>NUCLEOTIDE SEQUENCE [LARGE SCALE GENOMIC DNA]</scope>
</reference>